<feature type="domain" description="At1g61320/AtMIF1 LRR" evidence="1">
    <location>
        <begin position="60"/>
        <end position="174"/>
    </location>
</feature>
<evidence type="ECO:0000259" key="1">
    <source>
        <dbReference type="Pfam" id="PF23622"/>
    </source>
</evidence>
<dbReference type="PANTHER" id="PTHR34145:SF28">
    <property type="entry name" value="F-BOX DOMAIN-CONTAINING PROTEIN"/>
    <property type="match status" value="1"/>
</dbReference>
<comment type="caution">
    <text evidence="2">The sequence shown here is derived from an EMBL/GenBank/DDBJ whole genome shotgun (WGS) entry which is preliminary data.</text>
</comment>
<dbReference type="PANTHER" id="PTHR34145">
    <property type="entry name" value="OS02G0105600 PROTEIN"/>
    <property type="match status" value="1"/>
</dbReference>
<evidence type="ECO:0000313" key="2">
    <source>
        <dbReference type="EMBL" id="KAI7728730.1"/>
    </source>
</evidence>
<name>A0AAD5BSL2_AMBAR</name>
<reference evidence="2" key="1">
    <citation type="submission" date="2022-06" db="EMBL/GenBank/DDBJ databases">
        <title>Uncovering the hologenomic basis of an extraordinary plant invasion.</title>
        <authorList>
            <person name="Bieker V.C."/>
            <person name="Martin M.D."/>
            <person name="Gilbert T."/>
            <person name="Hodgins K."/>
            <person name="Battlay P."/>
            <person name="Petersen B."/>
            <person name="Wilson J."/>
        </authorList>
    </citation>
    <scope>NUCLEOTIDE SEQUENCE</scope>
    <source>
        <strain evidence="2">AA19_3_7</strain>
        <tissue evidence="2">Leaf</tissue>
    </source>
</reference>
<gene>
    <name evidence="2" type="ORF">M8C21_005304</name>
</gene>
<dbReference type="Proteomes" id="UP001206925">
    <property type="component" value="Unassembled WGS sequence"/>
</dbReference>
<dbReference type="InterPro" id="IPR053772">
    <property type="entry name" value="At1g61320/At1g61330-like"/>
</dbReference>
<sequence length="214" mass="24565">MRISKESLLHLLSNCPSLKWLNLGLPEEDFLSDEKPSMMELFKCLPVIEHLKTWGYIVRLKSLGEVSVPKELLPSLIHLKYVSIVQMCFVDGYGLHSLAVLIKCCPNLEKLKLVIDTDWDTENVIESAVLEEYSDVWLEHLNELKINFFLNNKSELEFVKFILARSPSLKKVMLLAWIADKNEELELSKILSSAPHASPVEIVVKNRYIKISDD</sequence>
<protein>
    <recommendedName>
        <fullName evidence="1">At1g61320/AtMIF1 LRR domain-containing protein</fullName>
    </recommendedName>
</protein>
<accession>A0AAD5BSL2</accession>
<proteinExistence type="predicted"/>
<organism evidence="2 3">
    <name type="scientific">Ambrosia artemisiifolia</name>
    <name type="common">Common ragweed</name>
    <dbReference type="NCBI Taxonomy" id="4212"/>
    <lineage>
        <taxon>Eukaryota</taxon>
        <taxon>Viridiplantae</taxon>
        <taxon>Streptophyta</taxon>
        <taxon>Embryophyta</taxon>
        <taxon>Tracheophyta</taxon>
        <taxon>Spermatophyta</taxon>
        <taxon>Magnoliopsida</taxon>
        <taxon>eudicotyledons</taxon>
        <taxon>Gunneridae</taxon>
        <taxon>Pentapetalae</taxon>
        <taxon>asterids</taxon>
        <taxon>campanulids</taxon>
        <taxon>Asterales</taxon>
        <taxon>Asteraceae</taxon>
        <taxon>Asteroideae</taxon>
        <taxon>Heliantheae alliance</taxon>
        <taxon>Heliantheae</taxon>
        <taxon>Ambrosia</taxon>
    </lineage>
</organism>
<dbReference type="Gene3D" id="3.80.10.10">
    <property type="entry name" value="Ribonuclease Inhibitor"/>
    <property type="match status" value="1"/>
</dbReference>
<dbReference type="InterPro" id="IPR055357">
    <property type="entry name" value="LRR_At1g61320_AtMIF1"/>
</dbReference>
<keyword evidence="3" id="KW-1185">Reference proteome</keyword>
<evidence type="ECO:0000313" key="3">
    <source>
        <dbReference type="Proteomes" id="UP001206925"/>
    </source>
</evidence>
<dbReference type="InterPro" id="IPR032675">
    <property type="entry name" value="LRR_dom_sf"/>
</dbReference>
<dbReference type="Pfam" id="PF23622">
    <property type="entry name" value="LRR_At1g61320_AtMIF1"/>
    <property type="match status" value="1"/>
</dbReference>
<dbReference type="EMBL" id="JAMZMK010011158">
    <property type="protein sequence ID" value="KAI7728730.1"/>
    <property type="molecule type" value="Genomic_DNA"/>
</dbReference>
<dbReference type="SUPFAM" id="SSF52047">
    <property type="entry name" value="RNI-like"/>
    <property type="match status" value="1"/>
</dbReference>
<dbReference type="AlphaFoldDB" id="A0AAD5BSL2"/>